<dbReference type="SUPFAM" id="SSF48264">
    <property type="entry name" value="Cytochrome P450"/>
    <property type="match status" value="1"/>
</dbReference>
<dbReference type="EMBL" id="CP163430">
    <property type="protein sequence ID" value="XDP98457.1"/>
    <property type="molecule type" value="Genomic_DNA"/>
</dbReference>
<evidence type="ECO:0000256" key="4">
    <source>
        <dbReference type="ARBA" id="ARBA00023002"/>
    </source>
</evidence>
<dbReference type="InterPro" id="IPR001128">
    <property type="entry name" value="Cyt_P450"/>
</dbReference>
<sequence>MRTLHSIPTAPRALPLVGHLLPLLRNPTAFLSSLPAHGDLVKVRVGPFPLVVVCDPNLTHQVLLDDRTFDKGGPMYDRAREVSGKGIGTSMHAEHRRLRRLVQPSFHPFRLPGYAQTMTAHIDAATTSWRPGQILDVPEEMMTITSKIAIATLFSDSLPRDELDRLLDAGRTLFAGFYKRMFLMPPLDRLPTPGNRAYTRARDTLHETCGRIIAQRRADGTDHDDLLSALLAARDADTDGQGMTDAEIIDTIVAILLAGIETTASALTWALDLLAQHPKIERRLHDEVDTVLNGAPATHADLPQLLFTNRVITETLRLRPPAWFFTRTVTADTRLGGHLLPAGTSVAYSSYIVHHRPDLHAQPEEFDADRWDPQRPQPPRNSLIPFAAGARKCPGDHFAMAEATLALATITTRWRLEHSPGTRRRPALSITLRPRKLPMRTRPRAVPPS</sequence>
<protein>
    <submittedName>
        <fullName evidence="8">Cytochrome P450</fullName>
    </submittedName>
</protein>
<name>A0AB39M0J7_9ACTN</name>
<evidence type="ECO:0000256" key="3">
    <source>
        <dbReference type="ARBA" id="ARBA00022723"/>
    </source>
</evidence>
<evidence type="ECO:0000256" key="7">
    <source>
        <dbReference type="PIRSR" id="PIRSR602401-1"/>
    </source>
</evidence>
<evidence type="ECO:0000256" key="6">
    <source>
        <dbReference type="ARBA" id="ARBA00023033"/>
    </source>
</evidence>
<evidence type="ECO:0000256" key="1">
    <source>
        <dbReference type="ARBA" id="ARBA00010617"/>
    </source>
</evidence>
<dbReference type="Gene3D" id="1.10.630.10">
    <property type="entry name" value="Cytochrome P450"/>
    <property type="match status" value="1"/>
</dbReference>
<dbReference type="GO" id="GO:0016705">
    <property type="term" value="F:oxidoreductase activity, acting on paired donors, with incorporation or reduction of molecular oxygen"/>
    <property type="evidence" value="ECO:0007669"/>
    <property type="project" value="InterPro"/>
</dbReference>
<dbReference type="GO" id="GO:0020037">
    <property type="term" value="F:heme binding"/>
    <property type="evidence" value="ECO:0007669"/>
    <property type="project" value="InterPro"/>
</dbReference>
<comment type="cofactor">
    <cofactor evidence="7">
        <name>heme</name>
        <dbReference type="ChEBI" id="CHEBI:30413"/>
    </cofactor>
</comment>
<keyword evidence="8" id="KW-0614">Plasmid</keyword>
<dbReference type="CDD" id="cd11049">
    <property type="entry name" value="CYP170A1-like"/>
    <property type="match status" value="1"/>
</dbReference>
<dbReference type="InterPro" id="IPR050196">
    <property type="entry name" value="Cytochrome_P450_Monoox"/>
</dbReference>
<keyword evidence="6" id="KW-0503">Monooxygenase</keyword>
<organism evidence="8">
    <name type="scientific">Streptomyces sp. R02</name>
    <dbReference type="NCBI Taxonomy" id="3238623"/>
    <lineage>
        <taxon>Bacteria</taxon>
        <taxon>Bacillati</taxon>
        <taxon>Actinomycetota</taxon>
        <taxon>Actinomycetes</taxon>
        <taxon>Kitasatosporales</taxon>
        <taxon>Streptomycetaceae</taxon>
        <taxon>Streptomyces</taxon>
    </lineage>
</organism>
<dbReference type="PANTHER" id="PTHR24291:SF50">
    <property type="entry name" value="BIFUNCTIONAL ALBAFLAVENONE MONOOXYGENASE_TERPENE SYNTHASE"/>
    <property type="match status" value="1"/>
</dbReference>
<dbReference type="InterPro" id="IPR036396">
    <property type="entry name" value="Cyt_P450_sf"/>
</dbReference>
<dbReference type="PRINTS" id="PR00463">
    <property type="entry name" value="EP450I"/>
</dbReference>
<dbReference type="RefSeq" id="WP_369162125.1">
    <property type="nucleotide sequence ID" value="NZ_CP163430.1"/>
</dbReference>
<keyword evidence="3 7" id="KW-0479">Metal-binding</keyword>
<evidence type="ECO:0000256" key="2">
    <source>
        <dbReference type="ARBA" id="ARBA00022617"/>
    </source>
</evidence>
<gene>
    <name evidence="8" type="ORF">AB5J57_33685</name>
</gene>
<proteinExistence type="inferred from homology"/>
<dbReference type="AlphaFoldDB" id="A0AB39M0J7"/>
<keyword evidence="2 7" id="KW-0349">Heme</keyword>
<dbReference type="PANTHER" id="PTHR24291">
    <property type="entry name" value="CYTOCHROME P450 FAMILY 4"/>
    <property type="match status" value="1"/>
</dbReference>
<accession>A0AB39M0J7</accession>
<feature type="binding site" description="axial binding residue" evidence="7">
    <location>
        <position position="393"/>
    </location>
    <ligand>
        <name>heme</name>
        <dbReference type="ChEBI" id="CHEBI:30413"/>
    </ligand>
    <ligandPart>
        <name>Fe</name>
        <dbReference type="ChEBI" id="CHEBI:18248"/>
    </ligandPart>
</feature>
<keyword evidence="5 7" id="KW-0408">Iron</keyword>
<dbReference type="InterPro" id="IPR002401">
    <property type="entry name" value="Cyt_P450_E_grp-I"/>
</dbReference>
<keyword evidence="4" id="KW-0560">Oxidoreductase</keyword>
<comment type="similarity">
    <text evidence="1">Belongs to the cytochrome P450 family.</text>
</comment>
<dbReference type="GO" id="GO:0005506">
    <property type="term" value="F:iron ion binding"/>
    <property type="evidence" value="ECO:0007669"/>
    <property type="project" value="InterPro"/>
</dbReference>
<evidence type="ECO:0000313" key="8">
    <source>
        <dbReference type="EMBL" id="XDP98457.1"/>
    </source>
</evidence>
<dbReference type="GO" id="GO:0004497">
    <property type="term" value="F:monooxygenase activity"/>
    <property type="evidence" value="ECO:0007669"/>
    <property type="project" value="UniProtKB-KW"/>
</dbReference>
<dbReference type="Pfam" id="PF00067">
    <property type="entry name" value="p450"/>
    <property type="match status" value="1"/>
</dbReference>
<geneLocation type="plasmid" evidence="8">
    <name>unnamed1</name>
</geneLocation>
<dbReference type="PRINTS" id="PR00385">
    <property type="entry name" value="P450"/>
</dbReference>
<reference evidence="8" key="1">
    <citation type="submission" date="2024-07" db="EMBL/GenBank/DDBJ databases">
        <authorList>
            <person name="Yu S.T."/>
        </authorList>
    </citation>
    <scope>NUCLEOTIDE SEQUENCE</scope>
    <source>
        <strain evidence="8">R02</strain>
        <plasmid evidence="8">unnamed1</plasmid>
    </source>
</reference>
<evidence type="ECO:0000256" key="5">
    <source>
        <dbReference type="ARBA" id="ARBA00023004"/>
    </source>
</evidence>